<gene>
    <name evidence="1" type="ORF">SCHCODRAFT_106434</name>
</gene>
<dbReference type="GeneID" id="9586185"/>
<dbReference type="EMBL" id="GL377304">
    <property type="protein sequence ID" value="EFI98720.1"/>
    <property type="molecule type" value="Genomic_DNA"/>
</dbReference>
<dbReference type="HOGENOM" id="CLU_628756_0_0_1"/>
<dbReference type="KEGG" id="scm:SCHCO_01091735"/>
<protein>
    <submittedName>
        <fullName evidence="1">Uncharacterized protein</fullName>
    </submittedName>
</protein>
<evidence type="ECO:0000313" key="2">
    <source>
        <dbReference type="Proteomes" id="UP000007431"/>
    </source>
</evidence>
<dbReference type="VEuPathDB" id="FungiDB:SCHCODRAFT_01091735"/>
<proteinExistence type="predicted"/>
<dbReference type="RefSeq" id="XP_003033623.1">
    <property type="nucleotide sequence ID" value="XM_003033577.1"/>
</dbReference>
<dbReference type="InParanoid" id="D8PYM8"/>
<keyword evidence="2" id="KW-1185">Reference proteome</keyword>
<dbReference type="AlphaFoldDB" id="D8PYM8"/>
<reference evidence="1 2" key="1">
    <citation type="journal article" date="2010" name="Nat. Biotechnol.">
        <title>Genome sequence of the model mushroom Schizophyllum commune.</title>
        <authorList>
            <person name="Ohm R.A."/>
            <person name="de Jong J.F."/>
            <person name="Lugones L.G."/>
            <person name="Aerts A."/>
            <person name="Kothe E."/>
            <person name="Stajich J.E."/>
            <person name="de Vries R.P."/>
            <person name="Record E."/>
            <person name="Levasseur A."/>
            <person name="Baker S.E."/>
            <person name="Bartholomew K.A."/>
            <person name="Coutinho P.M."/>
            <person name="Erdmann S."/>
            <person name="Fowler T.J."/>
            <person name="Gathman A.C."/>
            <person name="Lombard V."/>
            <person name="Henrissat B."/>
            <person name="Knabe N."/>
            <person name="Kuees U."/>
            <person name="Lilly W.W."/>
            <person name="Lindquist E."/>
            <person name="Lucas S."/>
            <person name="Magnuson J.K."/>
            <person name="Piumi F."/>
            <person name="Raudaskoski M."/>
            <person name="Salamov A."/>
            <person name="Schmutz J."/>
            <person name="Schwarze F.W.M.R."/>
            <person name="vanKuyk P.A."/>
            <person name="Horton J.S."/>
            <person name="Grigoriev I.V."/>
            <person name="Woesten H.A.B."/>
        </authorList>
    </citation>
    <scope>NUCLEOTIDE SEQUENCE [LARGE SCALE GENOMIC DNA]</scope>
    <source>
        <strain evidence="2">H4-8 / FGSC 9210</strain>
    </source>
</reference>
<name>D8PYM8_SCHCM</name>
<evidence type="ECO:0000313" key="1">
    <source>
        <dbReference type="EMBL" id="EFI98720.1"/>
    </source>
</evidence>
<organism evidence="2">
    <name type="scientific">Schizophyllum commune (strain H4-8 / FGSC 9210)</name>
    <name type="common">Split gill fungus</name>
    <dbReference type="NCBI Taxonomy" id="578458"/>
    <lineage>
        <taxon>Eukaryota</taxon>
        <taxon>Fungi</taxon>
        <taxon>Dikarya</taxon>
        <taxon>Basidiomycota</taxon>
        <taxon>Agaricomycotina</taxon>
        <taxon>Agaricomycetes</taxon>
        <taxon>Agaricomycetidae</taxon>
        <taxon>Agaricales</taxon>
        <taxon>Schizophyllaceae</taxon>
        <taxon>Schizophyllum</taxon>
    </lineage>
</organism>
<accession>D8PYM8</accession>
<dbReference type="OrthoDB" id="3041043at2759"/>
<dbReference type="Proteomes" id="UP000007431">
    <property type="component" value="Unassembled WGS sequence"/>
</dbReference>
<feature type="non-terminal residue" evidence="1">
    <location>
        <position position="436"/>
    </location>
</feature>
<sequence length="436" mass="49649">MKADMYNEFAPPVRCAIAQPTPAGTSENFEDDEDDIICLGMSFKIIPGLFQKPDAPRRRIPQAQRPNVGCKDRRTPMNTLTPHRRSIMTLAVNILRDIMERTSTVISGDIALQFFSRITLDNPVLDLYTEYHHRYAVVNGVIALGYLFRPRVSQPSHVEGALHHLSYNQEKDDYVNSIHGVRDVLAFTSSSTGGVCVRVFIVSGCAVDAILSQPHTMQHNIITFRAAYSLYPKTTFVDKISHPVDSLEPNVPAKYAAEGWTCASEVTRARLAHLPRELRAKSRYVGDEHTWTIDFDTTRDRPLDPTLFNSWHLLWWERERGQQVLEPTIERHVYIGPKSWLQNRVLGDVDHIREFTCELGTTQSDIHPHSIEDVLKALIRSGAKHLFHERQPAPAIVRRMDDVEMHPMVVLGIPQLILDSIDDDVPRKTREAEQQD</sequence>